<feature type="transmembrane region" description="Helical" evidence="1">
    <location>
        <begin position="208"/>
        <end position="229"/>
    </location>
</feature>
<evidence type="ECO:0000313" key="4">
    <source>
        <dbReference type="EMBL" id="MBC2396465.1"/>
    </source>
</evidence>
<dbReference type="EMBL" id="JAAZWO010000002">
    <property type="protein sequence ID" value="MBC2396465.1"/>
    <property type="molecule type" value="Genomic_DNA"/>
</dbReference>
<dbReference type="Pfam" id="PF16107">
    <property type="entry name" value="DUF4825"/>
    <property type="match status" value="1"/>
</dbReference>
<gene>
    <name evidence="4" type="ORF">HGG79_01550</name>
</gene>
<dbReference type="InterPro" id="IPR032250">
    <property type="entry name" value="DUF4825"/>
</dbReference>
<feature type="domain" description="Peptidase M56" evidence="2">
    <location>
        <begin position="4"/>
        <end position="291"/>
    </location>
</feature>
<feature type="transmembrane region" description="Helical" evidence="1">
    <location>
        <begin position="33"/>
        <end position="50"/>
    </location>
</feature>
<evidence type="ECO:0000259" key="2">
    <source>
        <dbReference type="Pfam" id="PF05569"/>
    </source>
</evidence>
<reference evidence="4 5" key="1">
    <citation type="submission" date="2020-04" db="EMBL/GenBank/DDBJ databases">
        <title>Genomic insights into acetone-butanol-ethanol (ABE) fermentation by sequencing solventogenic clostridia strains.</title>
        <authorList>
            <person name="Brown S."/>
        </authorList>
    </citation>
    <scope>NUCLEOTIDE SEQUENCE [LARGE SCALE GENOMIC DNA]</scope>
    <source>
        <strain evidence="4 5">DJ011</strain>
    </source>
</reference>
<dbReference type="Proteomes" id="UP000563151">
    <property type="component" value="Unassembled WGS sequence"/>
</dbReference>
<keyword evidence="1" id="KW-0472">Membrane</keyword>
<feature type="transmembrane region" description="Helical" evidence="1">
    <location>
        <begin position="109"/>
        <end position="130"/>
    </location>
</feature>
<accession>A0A923E4V4</accession>
<sequence>MNYFINITITTSITAFIILTVKKTLKSKISPNWQFLVWIVLAMRLLIPVFPESHISIFNAVPQVENIEISQRVMENISHESKSFVTGNIILGERHKEFILSEALVNNIFFIWAIGAIIMLLIMIITYYLFHKKTTKLPILKDSDIVLILDKCKKSVGINKNVIARLGGETPMLKGIVKPEILLPQGYTKEELSSVFTHELVHLKNKDVLWNIVATLLLCAYWYNPLIWYCVSEFRRDMEILCDYRVLQINNKKKEYANILLKTALKKNKFILGTTSLQNGKKDVTRRIKYIAYFKKPKAIWSIVAIAIVILITAICLTNPVMKSYTKINKLNSEKLYIYKTQYVGDASKIGNLTDNLHYSKYKNGFSLQTDSKPYGITINYNIKPEVLSQNSISKTNNMLENAAVIFCLVNNVDEVKFKFDDGENGNSFSFKREVFNNVFKKDIREYSSSLKVFQDQFIPMVKNQNWSGIKVLKDN</sequence>
<feature type="transmembrane region" description="Helical" evidence="1">
    <location>
        <begin position="299"/>
        <end position="322"/>
    </location>
</feature>
<name>A0A923E4V4_CLOTT</name>
<feature type="domain" description="DUF4825" evidence="3">
    <location>
        <begin position="336"/>
        <end position="427"/>
    </location>
</feature>
<keyword evidence="5" id="KW-1185">Reference proteome</keyword>
<dbReference type="InterPro" id="IPR008756">
    <property type="entry name" value="Peptidase_M56"/>
</dbReference>
<organism evidence="4 5">
    <name type="scientific">Clostridium tetanomorphum</name>
    <dbReference type="NCBI Taxonomy" id="1553"/>
    <lineage>
        <taxon>Bacteria</taxon>
        <taxon>Bacillati</taxon>
        <taxon>Bacillota</taxon>
        <taxon>Clostridia</taxon>
        <taxon>Eubacteriales</taxon>
        <taxon>Clostridiaceae</taxon>
        <taxon>Clostridium</taxon>
    </lineage>
</organism>
<evidence type="ECO:0000313" key="5">
    <source>
        <dbReference type="Proteomes" id="UP000563151"/>
    </source>
</evidence>
<dbReference type="AlphaFoldDB" id="A0A923E4V4"/>
<dbReference type="PANTHER" id="PTHR34978:SF3">
    <property type="entry name" value="SLR0241 PROTEIN"/>
    <property type="match status" value="1"/>
</dbReference>
<feature type="transmembrane region" description="Helical" evidence="1">
    <location>
        <begin position="6"/>
        <end position="21"/>
    </location>
</feature>
<dbReference type="RefSeq" id="WP_035145919.1">
    <property type="nucleotide sequence ID" value="NZ_JAAZWO010000002.1"/>
</dbReference>
<proteinExistence type="predicted"/>
<evidence type="ECO:0000259" key="3">
    <source>
        <dbReference type="Pfam" id="PF16107"/>
    </source>
</evidence>
<comment type="caution">
    <text evidence="4">The sequence shown here is derived from an EMBL/GenBank/DDBJ whole genome shotgun (WGS) entry which is preliminary data.</text>
</comment>
<keyword evidence="1" id="KW-0812">Transmembrane</keyword>
<protein>
    <submittedName>
        <fullName evidence="4">DUF4825 domain-containing protein</fullName>
    </submittedName>
</protein>
<keyword evidence="1" id="KW-1133">Transmembrane helix</keyword>
<evidence type="ECO:0000256" key="1">
    <source>
        <dbReference type="SAM" id="Phobius"/>
    </source>
</evidence>
<dbReference type="PANTHER" id="PTHR34978">
    <property type="entry name" value="POSSIBLE SENSOR-TRANSDUCER PROTEIN BLAR"/>
    <property type="match status" value="1"/>
</dbReference>
<dbReference type="InterPro" id="IPR052173">
    <property type="entry name" value="Beta-lactam_resp_regulator"/>
</dbReference>
<dbReference type="Pfam" id="PF05569">
    <property type="entry name" value="Peptidase_M56"/>
    <property type="match status" value="1"/>
</dbReference>
<dbReference type="CDD" id="cd07341">
    <property type="entry name" value="M56_BlaR1_MecR1_like"/>
    <property type="match status" value="1"/>
</dbReference>